<dbReference type="InterPro" id="IPR052944">
    <property type="entry name" value="Sporulation_related"/>
</dbReference>
<dbReference type="SUPFAM" id="SSF89392">
    <property type="entry name" value="Prokaryotic lipoproteins and lipoprotein localization factors"/>
    <property type="match status" value="1"/>
</dbReference>
<dbReference type="InterPro" id="IPR029046">
    <property type="entry name" value="LolA/LolB/LppX"/>
</dbReference>
<dbReference type="PANTHER" id="PTHR37507:SF2">
    <property type="entry name" value="SPORULATION PROTEIN YDCC"/>
    <property type="match status" value="1"/>
</dbReference>
<reference evidence="1 2" key="1">
    <citation type="submission" date="2018-09" db="EMBL/GenBank/DDBJ databases">
        <title>Paenibacillus SK2017-BO5.</title>
        <authorList>
            <person name="Piskunova J.V."/>
            <person name="Dubiley S.A."/>
            <person name="Severinov K.V."/>
        </authorList>
    </citation>
    <scope>NUCLEOTIDE SEQUENCE [LARGE SCALE GENOMIC DNA]</scope>
    <source>
        <strain evidence="1 2">BO5</strain>
    </source>
</reference>
<keyword evidence="1" id="KW-0449">Lipoprotein</keyword>
<dbReference type="AlphaFoldDB" id="A0A3A3H5H1"/>
<dbReference type="EMBL" id="QYZD01000001">
    <property type="protein sequence ID" value="RJG26953.1"/>
    <property type="molecule type" value="Genomic_DNA"/>
</dbReference>
<proteinExistence type="predicted"/>
<dbReference type="PANTHER" id="PTHR37507">
    <property type="entry name" value="SPORULATION PROTEIN YDCC"/>
    <property type="match status" value="1"/>
</dbReference>
<organism evidence="1 2">
    <name type="scientific">Paenibacillus thiaminolyticus</name>
    <name type="common">Bacillus thiaminolyticus</name>
    <dbReference type="NCBI Taxonomy" id="49283"/>
    <lineage>
        <taxon>Bacteria</taxon>
        <taxon>Bacillati</taxon>
        <taxon>Bacillota</taxon>
        <taxon>Bacilli</taxon>
        <taxon>Bacillales</taxon>
        <taxon>Paenibacillaceae</taxon>
        <taxon>Paenibacillus</taxon>
    </lineage>
</organism>
<evidence type="ECO:0000313" key="2">
    <source>
        <dbReference type="Proteomes" id="UP000266177"/>
    </source>
</evidence>
<name>A0A3A3H5H1_PANTH</name>
<dbReference type="Proteomes" id="UP000266177">
    <property type="component" value="Unassembled WGS sequence"/>
</dbReference>
<dbReference type="PROSITE" id="PS51257">
    <property type="entry name" value="PROKAR_LIPOPROTEIN"/>
    <property type="match status" value="1"/>
</dbReference>
<evidence type="ECO:0000313" key="1">
    <source>
        <dbReference type="EMBL" id="RJG26953.1"/>
    </source>
</evidence>
<sequence>MMIIRIGLCILLVTSFLISGCQNNLGFNLSGEQIVDKVLESGKESFSYYGESLSITYENGKVKDSYLMKEWLDGESDRMRLEVTSVKDSTVTVNDGRQFIVWDQTGGEAFRMSVRGDSPPLTQREQMKQMLEKLQATHDFETVGEEKVGKWNTIHFKAIARKKDDLFQRMELWIDPKTWMMLKTVFESGPVRSESIYTKLDMSPNFDEDTFKLDIPEGIPVLDLDPSMETRNVTLAEAEAALGSNILQCRADGVKLMEINMYDLQEDFNRSEFSLNYWKDDKPYLTLGVSTAPPEGSGMEAEYGMEKVEVRGQTGLYDDSLHTIWWNEDGLQYTLMPEMDSMTKEQMLSIAGQLR</sequence>
<dbReference type="OrthoDB" id="2389132at2"/>
<protein>
    <submittedName>
        <fullName evidence="1">Outer membrane lipoprotein carrier protein LolA</fullName>
    </submittedName>
</protein>
<comment type="caution">
    <text evidence="1">The sequence shown here is derived from an EMBL/GenBank/DDBJ whole genome shotgun (WGS) entry which is preliminary data.</text>
</comment>
<dbReference type="Gene3D" id="2.50.20.10">
    <property type="entry name" value="Lipoprotein localisation LolA/LolB/LppX"/>
    <property type="match status" value="1"/>
</dbReference>
<gene>
    <name evidence="1" type="ORF">DQX05_02790</name>
</gene>
<accession>A0A3A3H5H1</accession>